<dbReference type="RefSeq" id="WP_017377929.1">
    <property type="nucleotide sequence ID" value="NZ_CP012508.1"/>
</dbReference>
<reference evidence="6 7" key="1">
    <citation type="journal article" date="2014" name="Genome Announc.">
        <title>Comparative Genome Analysis of Two Isolates of the Fish Pathogen Piscirickettsia salmonis from Different Hosts Reveals Major Differences in Virulence-Associated Secretion Systems.</title>
        <authorList>
            <person name="Bohle H."/>
            <person name="Henriquez P."/>
            <person name="Grothusen H."/>
            <person name="Navas E."/>
            <person name="Sandoval A."/>
            <person name="Bustamante F."/>
            <person name="Bustos P."/>
            <person name="Mancilla M."/>
        </authorList>
    </citation>
    <scope>NUCLEOTIDE SEQUENCE [LARGE SCALE GENOMIC DNA]</scope>
    <source>
        <strain evidence="7">B1-32597</strain>
    </source>
</reference>
<dbReference type="GO" id="GO:0004375">
    <property type="term" value="F:glycine dehydrogenase (decarboxylating) activity"/>
    <property type="evidence" value="ECO:0007669"/>
    <property type="project" value="UniProtKB-EC"/>
</dbReference>
<dbReference type="InterPro" id="IPR020581">
    <property type="entry name" value="GDC_P"/>
</dbReference>
<dbReference type="PANTHER" id="PTHR11773:SF1">
    <property type="entry name" value="GLYCINE DEHYDROGENASE (DECARBOXYLATING), MITOCHONDRIAL"/>
    <property type="match status" value="1"/>
</dbReference>
<dbReference type="EC" id="1.4.4.2" evidence="5"/>
<dbReference type="InterPro" id="IPR000192">
    <property type="entry name" value="Aminotrans_V_dom"/>
</dbReference>
<accession>A0A1L6TDU0</accession>
<dbReference type="Pfam" id="PF00266">
    <property type="entry name" value="Aminotran_5"/>
    <property type="match status" value="1"/>
</dbReference>
<evidence type="ECO:0000256" key="5">
    <source>
        <dbReference type="HAMAP-Rule" id="MF_00713"/>
    </source>
</evidence>
<dbReference type="HAMAP" id="MF_00713">
    <property type="entry name" value="GcvPB"/>
    <property type="match status" value="1"/>
</dbReference>
<evidence type="ECO:0000313" key="7">
    <source>
        <dbReference type="Proteomes" id="UP000029558"/>
    </source>
</evidence>
<dbReference type="InterPro" id="IPR015422">
    <property type="entry name" value="PyrdxlP-dep_Trfase_small"/>
</dbReference>
<dbReference type="InterPro" id="IPR015424">
    <property type="entry name" value="PyrdxlP-dep_Trfase"/>
</dbReference>
<evidence type="ECO:0000256" key="2">
    <source>
        <dbReference type="ARBA" id="ARBA00022898"/>
    </source>
</evidence>
<dbReference type="GO" id="GO:0008483">
    <property type="term" value="F:transaminase activity"/>
    <property type="evidence" value="ECO:0007669"/>
    <property type="project" value="UniProtKB-KW"/>
</dbReference>
<dbReference type="FunFam" id="3.90.1150.10:FF:000014">
    <property type="entry name" value="Probable glycine dehydrogenase (decarboxylating) subunit 2"/>
    <property type="match status" value="1"/>
</dbReference>
<proteinExistence type="inferred from homology"/>
<dbReference type="GO" id="GO:0019464">
    <property type="term" value="P:glycine decarboxylation via glycine cleavage system"/>
    <property type="evidence" value="ECO:0007669"/>
    <property type="project" value="UniProtKB-UniRule"/>
</dbReference>
<keyword evidence="6" id="KW-0032">Aminotransferase</keyword>
<dbReference type="Gene3D" id="3.90.1150.10">
    <property type="entry name" value="Aspartate Aminotransferase, domain 1"/>
    <property type="match status" value="1"/>
</dbReference>
<dbReference type="GO" id="GO:0005960">
    <property type="term" value="C:glycine cleavage complex"/>
    <property type="evidence" value="ECO:0007669"/>
    <property type="project" value="TreeGrafter"/>
</dbReference>
<dbReference type="InterPro" id="IPR023012">
    <property type="entry name" value="GcvPB"/>
</dbReference>
<dbReference type="Gene3D" id="6.20.440.10">
    <property type="match status" value="1"/>
</dbReference>
<comment type="catalytic activity">
    <reaction evidence="4 5">
        <text>N(6)-[(R)-lipoyl]-L-lysyl-[glycine-cleavage complex H protein] + glycine + H(+) = N(6)-[(R)-S(8)-aminomethyldihydrolipoyl]-L-lysyl-[glycine-cleavage complex H protein] + CO2</text>
        <dbReference type="Rhea" id="RHEA:24304"/>
        <dbReference type="Rhea" id="RHEA-COMP:10494"/>
        <dbReference type="Rhea" id="RHEA-COMP:10495"/>
        <dbReference type="ChEBI" id="CHEBI:15378"/>
        <dbReference type="ChEBI" id="CHEBI:16526"/>
        <dbReference type="ChEBI" id="CHEBI:57305"/>
        <dbReference type="ChEBI" id="CHEBI:83099"/>
        <dbReference type="ChEBI" id="CHEBI:83143"/>
        <dbReference type="EC" id="1.4.4.2"/>
    </reaction>
</comment>
<organism evidence="6 7">
    <name type="scientific">Piscirickettsia salmonis</name>
    <dbReference type="NCBI Taxonomy" id="1238"/>
    <lineage>
        <taxon>Bacteria</taxon>
        <taxon>Pseudomonadati</taxon>
        <taxon>Pseudomonadota</taxon>
        <taxon>Gammaproteobacteria</taxon>
        <taxon>Thiotrichales</taxon>
        <taxon>Piscirickettsiaceae</taxon>
        <taxon>Piscirickettsia</taxon>
    </lineage>
</organism>
<dbReference type="SUPFAM" id="SSF53383">
    <property type="entry name" value="PLP-dependent transferases"/>
    <property type="match status" value="1"/>
</dbReference>
<dbReference type="GO" id="GO:0030170">
    <property type="term" value="F:pyridoxal phosphate binding"/>
    <property type="evidence" value="ECO:0007669"/>
    <property type="project" value="TreeGrafter"/>
</dbReference>
<evidence type="ECO:0000313" key="6">
    <source>
        <dbReference type="EMBL" id="ALB23534.1"/>
    </source>
</evidence>
<dbReference type="InterPro" id="IPR015421">
    <property type="entry name" value="PyrdxlP-dep_Trfase_major"/>
</dbReference>
<name>A0A1L6TDU0_PISSA</name>
<dbReference type="GO" id="GO:0005829">
    <property type="term" value="C:cytosol"/>
    <property type="evidence" value="ECO:0007669"/>
    <property type="project" value="TreeGrafter"/>
</dbReference>
<sequence>MLIFERSATGRTATAQAPREIEPVQFAEQHRRKDQPVLPEVSEMQVVRHYTQLSQKNFSIDSQFYPLGSCTMKYNPRGAHKAASLEGFLNRHPYLADQDNQGFLSCMHELQEMLAEMTGMSAVALSPMAGAQGEYAGVAMIRAYHLDNGDYERDEILVPDAAHGTNPASAVMCGFKVKEIPTTRDGDVDIDALKAMVGAKTAGIMLTNPSTLGVFERKIKEIAAIVHQAGGLLYYDGANLNAILGQTRPGDMGFDVIHLNLHKTFATPHGGGGPGAGPVAVSERLKPYLPIPYVQKQTKSNRTEYCLVDRKAAPKSIGRMSTFMGNSGVLLRAYVYIRLLGKSGVEEVSRYATLSANYLMARLAQAGFTMAYPGRRATHEFILTLAAEKKSIGVSAMDVAKRLLDYGMHAPTTYFPLLVPECFLIEPTETESKEELDAFVDAMVNIRAEAVKNPEFLHAAPYTLPVRRLDDVKAVKELDIAWQQGVDNK</sequence>
<dbReference type="EMBL" id="CP012508">
    <property type="protein sequence ID" value="ALB23534.1"/>
    <property type="molecule type" value="Genomic_DNA"/>
</dbReference>
<dbReference type="Proteomes" id="UP000029558">
    <property type="component" value="Chromosome"/>
</dbReference>
<dbReference type="FunFam" id="3.40.640.10:FF:000224">
    <property type="entry name" value="Probable glycine dehydrogenase (decarboxylating) subunit 2"/>
    <property type="match status" value="1"/>
</dbReference>
<protein>
    <recommendedName>
        <fullName evidence="5">Probable glycine dehydrogenase (decarboxylating) subunit 2</fullName>
        <ecNumber evidence="5">1.4.4.2</ecNumber>
    </recommendedName>
    <alternativeName>
        <fullName evidence="5">Glycine cleavage system P-protein subunit 2</fullName>
    </alternativeName>
    <alternativeName>
        <fullName evidence="5">Glycine decarboxylase subunit 2</fullName>
    </alternativeName>
    <alternativeName>
        <fullName evidence="5">Glycine dehydrogenase (aminomethyl-transferring) subunit 2</fullName>
    </alternativeName>
</protein>
<dbReference type="InterPro" id="IPR049316">
    <property type="entry name" value="GDC-P_C"/>
</dbReference>
<dbReference type="Pfam" id="PF21478">
    <property type="entry name" value="GcvP2_C"/>
    <property type="match status" value="1"/>
</dbReference>
<comment type="cofactor">
    <cofactor evidence="5">
        <name>pyridoxal 5'-phosphate</name>
        <dbReference type="ChEBI" id="CHEBI:597326"/>
    </cofactor>
</comment>
<evidence type="ECO:0000256" key="3">
    <source>
        <dbReference type="ARBA" id="ARBA00023002"/>
    </source>
</evidence>
<dbReference type="OrthoDB" id="9801272at2"/>
<keyword evidence="6" id="KW-0808">Transferase</keyword>
<keyword evidence="2 5" id="KW-0663">Pyridoxal phosphate</keyword>
<dbReference type="PANTHER" id="PTHR11773">
    <property type="entry name" value="GLYCINE DEHYDROGENASE, DECARBOXYLATING"/>
    <property type="match status" value="1"/>
</dbReference>
<dbReference type="NCBIfam" id="NF003346">
    <property type="entry name" value="PRK04366.1"/>
    <property type="match status" value="1"/>
</dbReference>
<comment type="similarity">
    <text evidence="5">Belongs to the GcvP family. C-terminal subunit subfamily.</text>
</comment>
<comment type="function">
    <text evidence="1 5">The glycine cleavage system catalyzes the degradation of glycine. The P protein binds the alpha-amino group of glycine through its pyridoxal phosphate cofactor; CO(2) is released and the remaining methylamine moiety is then transferred to the lipoamide cofactor of the H protein.</text>
</comment>
<dbReference type="AlphaFoldDB" id="A0A1L6TDU0"/>
<gene>
    <name evidence="5" type="primary">gcvPB</name>
    <name evidence="6" type="ORF">KU39_2356</name>
</gene>
<feature type="modified residue" description="N6-(pyridoxal phosphate)lysine" evidence="5">
    <location>
        <position position="263"/>
    </location>
</feature>
<comment type="subunit">
    <text evidence="5">The glycine cleavage system is composed of four proteins: P, T, L and H. In this organism, the P 'protein' is a heterodimer of two subunits.</text>
</comment>
<keyword evidence="3 5" id="KW-0560">Oxidoreductase</keyword>
<dbReference type="Gene3D" id="3.40.640.10">
    <property type="entry name" value="Type I PLP-dependent aspartate aminotransferase-like (Major domain)"/>
    <property type="match status" value="1"/>
</dbReference>
<evidence type="ECO:0000256" key="4">
    <source>
        <dbReference type="ARBA" id="ARBA00049026"/>
    </source>
</evidence>
<dbReference type="GO" id="GO:0016594">
    <property type="term" value="F:glycine binding"/>
    <property type="evidence" value="ECO:0007669"/>
    <property type="project" value="TreeGrafter"/>
</dbReference>
<evidence type="ECO:0000256" key="1">
    <source>
        <dbReference type="ARBA" id="ARBA00003788"/>
    </source>
</evidence>